<keyword evidence="3 5" id="KW-1133">Transmembrane helix</keyword>
<keyword evidence="2 5" id="KW-0812">Transmembrane</keyword>
<dbReference type="InterPro" id="IPR011547">
    <property type="entry name" value="SLC26A/SulP_dom"/>
</dbReference>
<proteinExistence type="predicted"/>
<feature type="domain" description="SLC26A/SulP transporter" evidence="6">
    <location>
        <begin position="2"/>
        <end position="131"/>
    </location>
</feature>
<feature type="transmembrane region" description="Helical" evidence="5">
    <location>
        <begin position="102"/>
        <end position="122"/>
    </location>
</feature>
<evidence type="ECO:0000313" key="8">
    <source>
        <dbReference type="Proteomes" id="UP001589758"/>
    </source>
</evidence>
<feature type="transmembrane region" description="Helical" evidence="5">
    <location>
        <begin position="134"/>
        <end position="153"/>
    </location>
</feature>
<reference evidence="7 8" key="1">
    <citation type="submission" date="2024-09" db="EMBL/GenBank/DDBJ databases">
        <authorList>
            <person name="Sun Q."/>
            <person name="Mori K."/>
        </authorList>
    </citation>
    <scope>NUCLEOTIDE SEQUENCE [LARGE SCALE GENOMIC DNA]</scope>
    <source>
        <strain evidence="7 8">CCM 8545</strain>
    </source>
</reference>
<dbReference type="Proteomes" id="UP001589758">
    <property type="component" value="Unassembled WGS sequence"/>
</dbReference>
<dbReference type="InterPro" id="IPR052706">
    <property type="entry name" value="Membrane-Transporter-like"/>
</dbReference>
<evidence type="ECO:0000259" key="6">
    <source>
        <dbReference type="Pfam" id="PF00916"/>
    </source>
</evidence>
<evidence type="ECO:0000256" key="2">
    <source>
        <dbReference type="ARBA" id="ARBA00022692"/>
    </source>
</evidence>
<dbReference type="RefSeq" id="WP_385875658.1">
    <property type="nucleotide sequence ID" value="NZ_JBHLXE010000013.1"/>
</dbReference>
<dbReference type="PANTHER" id="PTHR43310">
    <property type="entry name" value="SULFATE TRANSPORTER YBAR-RELATED"/>
    <property type="match status" value="1"/>
</dbReference>
<sequence>MHADLLSGFVVALALIPESIAFSIIEDVDPKAGLYSSFIIPIIIAFAGGRPAMISAATGAMSLVMVTLVKDHGLQYLLAASVLTGIIQILIGLFKLGYLMRFISRSVVTGFINSLAILMFIAQLSEFKGADIEMYILTALGLGIIYFHIYLYLENLLCLHSFGLLLLHY</sequence>
<gene>
    <name evidence="7" type="ORF">ACFFIT_00495</name>
</gene>
<feature type="transmembrane region" description="Helical" evidence="5">
    <location>
        <begin position="76"/>
        <end position="96"/>
    </location>
</feature>
<protein>
    <submittedName>
        <fullName evidence="7">SulP family inorganic anion transporter</fullName>
    </submittedName>
</protein>
<evidence type="ECO:0000256" key="3">
    <source>
        <dbReference type="ARBA" id="ARBA00022989"/>
    </source>
</evidence>
<comment type="subcellular location">
    <subcellularLocation>
        <location evidence="1">Membrane</location>
        <topology evidence="1">Multi-pass membrane protein</topology>
    </subcellularLocation>
</comment>
<dbReference type="Pfam" id="PF00916">
    <property type="entry name" value="Sulfate_transp"/>
    <property type="match status" value="1"/>
</dbReference>
<name>A0ABV6C6K0_9GAMM</name>
<keyword evidence="4 5" id="KW-0472">Membrane</keyword>
<dbReference type="EMBL" id="JBHLXE010000013">
    <property type="protein sequence ID" value="MFC0178592.1"/>
    <property type="molecule type" value="Genomic_DNA"/>
</dbReference>
<evidence type="ECO:0000256" key="5">
    <source>
        <dbReference type="SAM" id="Phobius"/>
    </source>
</evidence>
<evidence type="ECO:0000256" key="4">
    <source>
        <dbReference type="ARBA" id="ARBA00023136"/>
    </source>
</evidence>
<evidence type="ECO:0000313" key="7">
    <source>
        <dbReference type="EMBL" id="MFC0178592.1"/>
    </source>
</evidence>
<comment type="caution">
    <text evidence="7">The sequence shown here is derived from an EMBL/GenBank/DDBJ whole genome shotgun (WGS) entry which is preliminary data.</text>
</comment>
<evidence type="ECO:0000256" key="1">
    <source>
        <dbReference type="ARBA" id="ARBA00004141"/>
    </source>
</evidence>
<feature type="transmembrane region" description="Helical" evidence="5">
    <location>
        <begin position="37"/>
        <end position="64"/>
    </location>
</feature>
<dbReference type="PANTHER" id="PTHR43310:SF1">
    <property type="entry name" value="SULFATE TRANSPORTER YBAR-RELATED"/>
    <property type="match status" value="1"/>
</dbReference>
<organism evidence="7 8">
    <name type="scientific">Thorsellia kenyensis</name>
    <dbReference type="NCBI Taxonomy" id="1549888"/>
    <lineage>
        <taxon>Bacteria</taxon>
        <taxon>Pseudomonadati</taxon>
        <taxon>Pseudomonadota</taxon>
        <taxon>Gammaproteobacteria</taxon>
        <taxon>Enterobacterales</taxon>
        <taxon>Thorselliaceae</taxon>
        <taxon>Thorsellia</taxon>
    </lineage>
</organism>
<keyword evidence="8" id="KW-1185">Reference proteome</keyword>
<accession>A0ABV6C6K0</accession>